<dbReference type="PANTHER" id="PTHR31719:SF94">
    <property type="entry name" value="PROTEIN ATAF2"/>
    <property type="match status" value="1"/>
</dbReference>
<dbReference type="GO" id="GO:0006355">
    <property type="term" value="P:regulation of DNA-templated transcription"/>
    <property type="evidence" value="ECO:0007669"/>
    <property type="project" value="InterPro"/>
</dbReference>
<proteinExistence type="predicted"/>
<dbReference type="InterPro" id="IPR003441">
    <property type="entry name" value="NAC-dom"/>
</dbReference>
<dbReference type="EMBL" id="JBBNAF010000013">
    <property type="protein sequence ID" value="KAK9087945.1"/>
    <property type="molecule type" value="Genomic_DNA"/>
</dbReference>
<evidence type="ECO:0000256" key="3">
    <source>
        <dbReference type="ARBA" id="ARBA00023163"/>
    </source>
</evidence>
<dbReference type="Pfam" id="PF02365">
    <property type="entry name" value="NAM"/>
    <property type="match status" value="1"/>
</dbReference>
<feature type="region of interest" description="Disordered" evidence="5">
    <location>
        <begin position="264"/>
        <end position="343"/>
    </location>
</feature>
<accession>A0AAP0HM77</accession>
<reference evidence="7 8" key="1">
    <citation type="submission" date="2024-01" db="EMBL/GenBank/DDBJ databases">
        <title>Genome assemblies of Stephania.</title>
        <authorList>
            <person name="Yang L."/>
        </authorList>
    </citation>
    <scope>NUCLEOTIDE SEQUENCE [LARGE SCALE GENOMIC DNA]</scope>
    <source>
        <strain evidence="7">YNDBR</strain>
        <tissue evidence="7">Leaf</tissue>
    </source>
</reference>
<evidence type="ECO:0000256" key="5">
    <source>
        <dbReference type="SAM" id="MobiDB-lite"/>
    </source>
</evidence>
<feature type="compositionally biased region" description="Polar residues" evidence="5">
    <location>
        <begin position="317"/>
        <end position="326"/>
    </location>
</feature>
<evidence type="ECO:0000256" key="2">
    <source>
        <dbReference type="ARBA" id="ARBA00023125"/>
    </source>
</evidence>
<keyword evidence="4" id="KW-0539">Nucleus</keyword>
<dbReference type="PROSITE" id="PS51005">
    <property type="entry name" value="NAC"/>
    <property type="match status" value="1"/>
</dbReference>
<keyword evidence="2" id="KW-0238">DNA-binding</keyword>
<sequence>MATREQQILLQQYNGNGDSEGSNNNQDHNQVLSAAINGHDDLLTIDTHTCITGVTVCGKCHRDYYSATGSPANRDVDYLKTFPIGYRFEPLDAELILHYLIKKNNNLELPPNNIVNENIYKFHPEDLIEMYRNRGENIWYFFSPRHRKYANGIRPNRVVDSNRPGYWKATGKEESIEFPKGTYIGYKVSLVFYEGDVNTGVKTNWMTKEYRALNKEEEDRKMGIKVVNSVSNKKKGATKEKEPPKKMIDLGLYKIYLKPESKTKIDNRRGTANQLGDGSDGLSADNGSRGAGKVVAATSSPVQNNEITRASRPKATAANSGTTMSTLDHDSTMFRDTPFPPPSNVNGSIHHPQQQMAAPQPHPNEYCDSNHLQRRQIQPPPSRFYVADHHQQHVEMVLSQQLVQRPQHRVYSNSWSSNNFSLHDPTSISTNFHQVHCPPPPPPYIRLSTPYNTHHALANYDHNPSTFSAGHDHLVHCPPPARYPSTPALGCYHNQSTFSIDHDHQVHYPLNHPAPRPYNDDENHTSSLGFMNYLLDVGVGHDQVNGAEHAEKYDDDDDEQENRRS</sequence>
<evidence type="ECO:0000313" key="8">
    <source>
        <dbReference type="Proteomes" id="UP001420932"/>
    </source>
</evidence>
<comment type="caution">
    <text evidence="7">The sequence shown here is derived from an EMBL/GenBank/DDBJ whole genome shotgun (WGS) entry which is preliminary data.</text>
</comment>
<protein>
    <recommendedName>
        <fullName evidence="6">NAC domain-containing protein</fullName>
    </recommendedName>
</protein>
<keyword evidence="8" id="KW-1185">Reference proteome</keyword>
<dbReference type="AlphaFoldDB" id="A0AAP0HM77"/>
<evidence type="ECO:0000256" key="1">
    <source>
        <dbReference type="ARBA" id="ARBA00023015"/>
    </source>
</evidence>
<gene>
    <name evidence="7" type="ORF">Syun_030339</name>
</gene>
<evidence type="ECO:0000259" key="6">
    <source>
        <dbReference type="PROSITE" id="PS51005"/>
    </source>
</evidence>
<dbReference type="PANTHER" id="PTHR31719">
    <property type="entry name" value="NAC TRANSCRIPTION FACTOR 56"/>
    <property type="match status" value="1"/>
</dbReference>
<feature type="compositionally biased region" description="Polar residues" evidence="5">
    <location>
        <begin position="297"/>
        <end position="308"/>
    </location>
</feature>
<name>A0AAP0HM77_9MAGN</name>
<organism evidence="7 8">
    <name type="scientific">Stephania yunnanensis</name>
    <dbReference type="NCBI Taxonomy" id="152371"/>
    <lineage>
        <taxon>Eukaryota</taxon>
        <taxon>Viridiplantae</taxon>
        <taxon>Streptophyta</taxon>
        <taxon>Embryophyta</taxon>
        <taxon>Tracheophyta</taxon>
        <taxon>Spermatophyta</taxon>
        <taxon>Magnoliopsida</taxon>
        <taxon>Ranunculales</taxon>
        <taxon>Menispermaceae</taxon>
        <taxon>Menispermoideae</taxon>
        <taxon>Cissampelideae</taxon>
        <taxon>Stephania</taxon>
    </lineage>
</organism>
<dbReference type="SUPFAM" id="SSF101941">
    <property type="entry name" value="NAC domain"/>
    <property type="match status" value="1"/>
</dbReference>
<keyword evidence="3" id="KW-0804">Transcription</keyword>
<feature type="domain" description="NAC" evidence="6">
    <location>
        <begin position="82"/>
        <end position="233"/>
    </location>
</feature>
<dbReference type="GO" id="GO:0003677">
    <property type="term" value="F:DNA binding"/>
    <property type="evidence" value="ECO:0007669"/>
    <property type="project" value="UniProtKB-KW"/>
</dbReference>
<dbReference type="InterPro" id="IPR036093">
    <property type="entry name" value="NAC_dom_sf"/>
</dbReference>
<evidence type="ECO:0000313" key="7">
    <source>
        <dbReference type="EMBL" id="KAK9087945.1"/>
    </source>
</evidence>
<evidence type="ECO:0000256" key="4">
    <source>
        <dbReference type="ARBA" id="ARBA00023242"/>
    </source>
</evidence>
<dbReference type="Gene3D" id="2.170.150.80">
    <property type="entry name" value="NAC domain"/>
    <property type="match status" value="1"/>
</dbReference>
<keyword evidence="1" id="KW-0805">Transcription regulation</keyword>
<dbReference type="Proteomes" id="UP001420932">
    <property type="component" value="Unassembled WGS sequence"/>
</dbReference>